<reference evidence="1" key="1">
    <citation type="journal article" date="2006" name="Nature">
        <title>Deciphering the evolution and metabolism of an anammox bacterium from a community genome.</title>
        <authorList>
            <person name="Strous M."/>
            <person name="Pelletier E."/>
            <person name="Mangenot S."/>
            <person name="Rattei T."/>
            <person name="Lehner A."/>
            <person name="Taylor M.W."/>
            <person name="Horn M."/>
            <person name="Daims H."/>
            <person name="Bartol-Mavel D."/>
            <person name="Wincker P."/>
            <person name="Barbe V."/>
            <person name="Fonknechten N."/>
            <person name="Vallenet D."/>
            <person name="Segurens B."/>
            <person name="Schenowitz-Truong C."/>
            <person name="Medigue C."/>
            <person name="Collingro A."/>
            <person name="Snel B."/>
            <person name="Dutilh B.E."/>
            <person name="OpDenCamp H.J.M."/>
            <person name="vanDerDrift C."/>
            <person name="Cirpus I."/>
            <person name="vanDePas-Schoonen K.T."/>
            <person name="Harhangi H.R."/>
            <person name="vanNiftrik L."/>
            <person name="Schmid M."/>
            <person name="Keltjens J."/>
            <person name="vanDeVossenberg J."/>
            <person name="Kartal B."/>
            <person name="Meier H."/>
            <person name="Frishman D."/>
            <person name="Huynen M.A."/>
            <person name="Mewes H."/>
            <person name="Weissenbach J."/>
            <person name="Jetten M.S.M."/>
            <person name="Wagner M."/>
            <person name="LePaslier D."/>
        </authorList>
    </citation>
    <scope>NUCLEOTIDE SEQUENCE</scope>
</reference>
<proteinExistence type="predicted"/>
<dbReference type="EMBL" id="CT573073">
    <property type="protein sequence ID" value="CAJ71547.1"/>
    <property type="molecule type" value="Genomic_DNA"/>
</dbReference>
<reference evidence="1" key="2">
    <citation type="submission" date="2006-01" db="EMBL/GenBank/DDBJ databases">
        <authorList>
            <person name="Genoscope"/>
        </authorList>
    </citation>
    <scope>NUCLEOTIDE SEQUENCE</scope>
</reference>
<protein>
    <submittedName>
        <fullName evidence="1">Uncharacterized protein</fullName>
    </submittedName>
</protein>
<evidence type="ECO:0000313" key="1">
    <source>
        <dbReference type="EMBL" id="CAJ71547.1"/>
    </source>
</evidence>
<dbReference type="AlphaFoldDB" id="Q1PWD3"/>
<dbReference type="RefSeq" id="WP_157820566.1">
    <property type="nucleotide sequence ID" value="NZ_CP049055.1"/>
</dbReference>
<accession>Q1PWD3</accession>
<organism evidence="1">
    <name type="scientific">Kuenenia stuttgartiensis</name>
    <dbReference type="NCBI Taxonomy" id="174633"/>
    <lineage>
        <taxon>Bacteria</taxon>
        <taxon>Pseudomonadati</taxon>
        <taxon>Planctomycetota</taxon>
        <taxon>Candidatus Brocadiia</taxon>
        <taxon>Candidatus Brocadiales</taxon>
        <taxon>Candidatus Brocadiaceae</taxon>
        <taxon>Candidatus Kuenenia</taxon>
    </lineage>
</organism>
<dbReference type="OrthoDB" id="248333at2"/>
<gene>
    <name evidence="1" type="ORF">kustc0802</name>
</gene>
<dbReference type="InterPro" id="IPR024524">
    <property type="entry name" value="DUF3800"/>
</dbReference>
<dbReference type="Pfam" id="PF12686">
    <property type="entry name" value="DUF3800"/>
    <property type="match status" value="1"/>
</dbReference>
<name>Q1PWD3_KUEST</name>
<sequence>MIYHIYCDESRQSKDRFMVIGGAIIPSDNVEPFNKTMQKYRNEQKMFSELKWSKVTNQKLTEYKGLINNIN</sequence>